<reference evidence="1 2" key="2">
    <citation type="journal article" date="2022" name="Mol. Ecol. Resour.">
        <title>The genomes of chicory, endive, great burdock and yacon provide insights into Asteraceae paleo-polyploidization history and plant inulin production.</title>
        <authorList>
            <person name="Fan W."/>
            <person name="Wang S."/>
            <person name="Wang H."/>
            <person name="Wang A."/>
            <person name="Jiang F."/>
            <person name="Liu H."/>
            <person name="Zhao H."/>
            <person name="Xu D."/>
            <person name="Zhang Y."/>
        </authorList>
    </citation>
    <scope>NUCLEOTIDE SEQUENCE [LARGE SCALE GENOMIC DNA]</scope>
    <source>
        <strain evidence="2">cv. Yunnan</strain>
        <tissue evidence="1">Leaves</tissue>
    </source>
</reference>
<keyword evidence="2" id="KW-1185">Reference proteome</keyword>
<name>A0ACB9K7I0_9ASTR</name>
<evidence type="ECO:0000313" key="1">
    <source>
        <dbReference type="EMBL" id="KAI3828204.1"/>
    </source>
</evidence>
<proteinExistence type="predicted"/>
<accession>A0ACB9K7I0</accession>
<dbReference type="Proteomes" id="UP001056120">
    <property type="component" value="Linkage Group LG01"/>
</dbReference>
<dbReference type="EMBL" id="CM042018">
    <property type="protein sequence ID" value="KAI3828204.1"/>
    <property type="molecule type" value="Genomic_DNA"/>
</dbReference>
<organism evidence="1 2">
    <name type="scientific">Smallanthus sonchifolius</name>
    <dbReference type="NCBI Taxonomy" id="185202"/>
    <lineage>
        <taxon>Eukaryota</taxon>
        <taxon>Viridiplantae</taxon>
        <taxon>Streptophyta</taxon>
        <taxon>Embryophyta</taxon>
        <taxon>Tracheophyta</taxon>
        <taxon>Spermatophyta</taxon>
        <taxon>Magnoliopsida</taxon>
        <taxon>eudicotyledons</taxon>
        <taxon>Gunneridae</taxon>
        <taxon>Pentapetalae</taxon>
        <taxon>asterids</taxon>
        <taxon>campanulids</taxon>
        <taxon>Asterales</taxon>
        <taxon>Asteraceae</taxon>
        <taxon>Asteroideae</taxon>
        <taxon>Heliantheae alliance</taxon>
        <taxon>Millerieae</taxon>
        <taxon>Smallanthus</taxon>
    </lineage>
</organism>
<protein>
    <submittedName>
        <fullName evidence="1">Uncharacterized protein</fullName>
    </submittedName>
</protein>
<sequence>MYHGTSSTTKSSGSGIALFSGYSHEEETMKTCGGHACYAASGSGSGSHQQHPSRNPPTTSSANQSAIAKIAKDHVALFSSCMLAYENFIGSKLTDPETIKEDFNQVDPDDMDIQWNMAMILRRAKHFMNRTGRKFIGEHSNAKVGFDKSKAKCDKYLNYGHSARECQKDRAPASGFTKPSQGNSHGYHNSNNHNQSQSGMSNALVVQQDESFDWGVHLEDAIIAQTQVGLIAEIMEMMEAEKKEAKEKEAEEKEASLADLEESTTAVALMAIGEATSSLNELHLDIAYKGLEKRNNEINKLQNEILQMKCTNEKLKNSRFVVEHYESAVRQMNGLGLCTNAIPPPVSGKFVNDLVDIDLTCLDESSGKDDSSNKDDSSSKANSTSDEEFFTASDDGSVNTCPEGVVSEELLSEQKVKKNIITNSDNCILTEPDIIESNEKLKVMLYGGYKNLNQVKKEAFSAHYGLGYKQNLQKYYTPKNQSISGQTPVHKPTPPAHNVESSNVRSNEPYRRTYTDKRTCFHCGLVGHILVNFPSKNQGKRPIVSQPAVIPKSPQVKHPKSPKTNVVKPPVKPMVKPKITTEAKPFVSRKGKQPAIPCVSTSGSTPTGEKSVVKLSKPQRRRRNKRLRKLEQFTGVQSGEASISSPAVVEPKCTVPVKKQKRSWIAKSNCSQSPSPNSSKDSSILNGHDCELKEGHPKGTISNRRYVDSGCSWHMTGNMALLQDVKPFRGGYVAFAGEKGGSITCQGMVSNGCVSFDNVNFCEQLKHNFLSASQMCDNEYSVMFDKNEYLILKPGFEVPEDWILMRAPRTNDTYQIDMSVATTTSSVATCLLTKATELDSILSHRKLGHISYRKMNHLVRNSLVTGVPKLRFTVADDCMPCKKGKQQWKSHKPKLQNSIDTPLKLLHIDLFGPISIRSIGGKSLCLVVTDDFSRFSWVHFLGTKDETADILQYLILSLESLCKLKVRRIRSDNGTEFKNNLMELFCLKKGIRHEFSAPYTPQQNGFAEQKNRTLIETARTMLSDAKLPVTFWAKAVNTACHVLNRVLVVKRHNKTCYELINNRLPNLDYLVHFGSPCSLLLQYKDRKSKFHEKAVEGIFLGYVANSLCNIPPEPTGPAWGFDYDALFNSFSLPDLSAVDAANVYELFGGSDDSSFSTRATVSIVTPDSNAASASGTLNGDNSEDVHVDGNDTQANPNTSVGNEAPADPINIESSSSGTHDVGELSMNLDTKIQEPNVQEARVHKNHPIDNIIGDPHAGVQTHHRTITENTNLYSEILDTGVMETCLHAAFVSQLEPKNVKEALTNNCWIEAMQDELSQFQKLHVWDFVDLPKGVQPIGTKWVFKCKTDDRHVVVKNKARLEAIRLFLAYASYVGFKVYQLDVKSAFLYGKVYEEVYVTQLPGFEDPHNINKVYKLDKALYGLHQAPRAWYETLSKRLLSNGFDRGQIDSTLFIRKVMKSKLEMSNMGELSFFLGLQVSQREDGIYLHQTKYVQDILSKYKMNDSSSYGTPIPVNHGLHPDNDGKDVDYRLYRGMIGSLMYLTASRPNIMFPVCLFSRFQSQPKESHMIAVKRFFRYLKGKPRLGLCELLFSDIVDSAAIERLRLELHLNSTSLELLCMARAFTNEFNLLAHTEPEWKGAAL</sequence>
<gene>
    <name evidence="1" type="ORF">L1987_02301</name>
</gene>
<evidence type="ECO:0000313" key="2">
    <source>
        <dbReference type="Proteomes" id="UP001056120"/>
    </source>
</evidence>
<comment type="caution">
    <text evidence="1">The sequence shown here is derived from an EMBL/GenBank/DDBJ whole genome shotgun (WGS) entry which is preliminary data.</text>
</comment>
<reference evidence="2" key="1">
    <citation type="journal article" date="2022" name="Mol. Ecol. Resour.">
        <title>The genomes of chicory, endive, great burdock and yacon provide insights into Asteraceae palaeo-polyploidization history and plant inulin production.</title>
        <authorList>
            <person name="Fan W."/>
            <person name="Wang S."/>
            <person name="Wang H."/>
            <person name="Wang A."/>
            <person name="Jiang F."/>
            <person name="Liu H."/>
            <person name="Zhao H."/>
            <person name="Xu D."/>
            <person name="Zhang Y."/>
        </authorList>
    </citation>
    <scope>NUCLEOTIDE SEQUENCE [LARGE SCALE GENOMIC DNA]</scope>
    <source>
        <strain evidence="2">cv. Yunnan</strain>
    </source>
</reference>